<dbReference type="EMBL" id="BEGY01000048">
    <property type="protein sequence ID" value="GAX80017.1"/>
    <property type="molecule type" value="Genomic_DNA"/>
</dbReference>
<dbReference type="AlphaFoldDB" id="A0A250XAB6"/>
<gene>
    <name evidence="4" type="ORF">CEUSTIGMA_g7456.t1</name>
</gene>
<feature type="domain" description="PhoD-like phosphatase metallophosphatase" evidence="3">
    <location>
        <begin position="481"/>
        <end position="671"/>
    </location>
</feature>
<feature type="chain" id="PRO_5012174051" description="PhoD-like phosphatase metallophosphatase domain-containing protein" evidence="2">
    <location>
        <begin position="23"/>
        <end position="704"/>
    </location>
</feature>
<protein>
    <recommendedName>
        <fullName evidence="3">PhoD-like phosphatase metallophosphatase domain-containing protein</fullName>
    </recommendedName>
</protein>
<feature type="signal peptide" evidence="2">
    <location>
        <begin position="1"/>
        <end position="22"/>
    </location>
</feature>
<keyword evidence="5" id="KW-1185">Reference proteome</keyword>
<evidence type="ECO:0000259" key="3">
    <source>
        <dbReference type="Pfam" id="PF09423"/>
    </source>
</evidence>
<reference evidence="4 5" key="1">
    <citation type="submission" date="2017-08" db="EMBL/GenBank/DDBJ databases">
        <title>Acidophilic green algal genome provides insights into adaptation to an acidic environment.</title>
        <authorList>
            <person name="Hirooka S."/>
            <person name="Hirose Y."/>
            <person name="Kanesaki Y."/>
            <person name="Higuchi S."/>
            <person name="Fujiwara T."/>
            <person name="Onuma R."/>
            <person name="Era A."/>
            <person name="Ohbayashi R."/>
            <person name="Uzuka A."/>
            <person name="Nozaki H."/>
            <person name="Yoshikawa H."/>
            <person name="Miyagishima S.Y."/>
        </authorList>
    </citation>
    <scope>NUCLEOTIDE SEQUENCE [LARGE SCALE GENOMIC DNA]</scope>
    <source>
        <strain evidence="4 5">NIES-2499</strain>
    </source>
</reference>
<dbReference type="Gene3D" id="3.60.21.70">
    <property type="entry name" value="PhoD-like phosphatase"/>
    <property type="match status" value="2"/>
</dbReference>
<evidence type="ECO:0000313" key="5">
    <source>
        <dbReference type="Proteomes" id="UP000232323"/>
    </source>
</evidence>
<evidence type="ECO:0000313" key="4">
    <source>
        <dbReference type="EMBL" id="GAX80017.1"/>
    </source>
</evidence>
<evidence type="ECO:0000256" key="2">
    <source>
        <dbReference type="SAM" id="SignalP"/>
    </source>
</evidence>
<sequence>MIICTALTLLFSLTALLISSNAWKQYQQLQLATKEIQAGSTNIPYFRPTSRIAFGSCTSYDLRPQPVWGSVVAAGPDAWIWLGDMAYTDNPLVDCVQVPDSPQCNCTPNFLRLNPHQCFAGDMDHIRERFISQVNLPEYQSFLQYMCPGSNTSAQVPVPGSDPDYCPRPVLGTYDDHDSGWNNGNDRLVGDHDNGWNNGNGRLVGDHGSGLNSDDDRLVGDHDSGWNNGNGRLVGDHDNGWNNGNDRLVGDHDNGWNNGNGRLVGDHGSGLNSDDDRLVGDHDSGWNNGNGRLVGDHGSGLNSDDDRLVGDHDSGWNNGNDRLPGKHIVKNMFLDAIGEPRDSPRRTYTSGLQTSYTLHGPPGDNDANAAQDPSSREVQVVLLDERYYRDPLPCSVRKAWCNRVLSSDSSDPDSLAWCKDFVLNDGSFGVGSCCPRDDLLMQWCSQPGVNSSHPLWSNACDPTSLSYGLTPVAMNAETGALNVVDNEMYAKQQAQLWPWLVKASPICDVLGVTQRRWLQQELASSSAPLRIIASGSVPFGSIGFSGSQGSCSGDDWECWRPAQVNFLHTLAASVTKGCVLILTGDYHYADIKVVLPGSSSLYSSHLQTGSMKKPVWQFMSSGMTSSTAQGSTTCKGTYFEDLMGLRPLGTCSYFSKPNFGVVDIDWDARKVILRIADAKSGETAVSTDRIQQQVSFSLDTCLRV</sequence>
<dbReference type="InterPro" id="IPR029052">
    <property type="entry name" value="Metallo-depent_PP-like"/>
</dbReference>
<keyword evidence="2" id="KW-0732">Signal</keyword>
<feature type="region of interest" description="Disordered" evidence="1">
    <location>
        <begin position="338"/>
        <end position="375"/>
    </location>
</feature>
<dbReference type="InterPro" id="IPR018946">
    <property type="entry name" value="PhoD-like_MPP"/>
</dbReference>
<dbReference type="SUPFAM" id="SSF56300">
    <property type="entry name" value="Metallo-dependent phosphatases"/>
    <property type="match status" value="1"/>
</dbReference>
<comment type="caution">
    <text evidence="4">The sequence shown here is derived from an EMBL/GenBank/DDBJ whole genome shotgun (WGS) entry which is preliminary data.</text>
</comment>
<feature type="compositionally biased region" description="Polar residues" evidence="1">
    <location>
        <begin position="346"/>
        <end position="357"/>
    </location>
</feature>
<dbReference type="InterPro" id="IPR038607">
    <property type="entry name" value="PhoD-like_sf"/>
</dbReference>
<proteinExistence type="predicted"/>
<dbReference type="Proteomes" id="UP000232323">
    <property type="component" value="Unassembled WGS sequence"/>
</dbReference>
<dbReference type="PANTHER" id="PTHR33987:SF2">
    <property type="entry name" value="ALKALINE PHOSPHATASE D"/>
    <property type="match status" value="1"/>
</dbReference>
<dbReference type="Pfam" id="PF09423">
    <property type="entry name" value="PhoD"/>
    <property type="match status" value="1"/>
</dbReference>
<evidence type="ECO:0000256" key="1">
    <source>
        <dbReference type="SAM" id="MobiDB-lite"/>
    </source>
</evidence>
<organism evidence="4 5">
    <name type="scientific">Chlamydomonas eustigma</name>
    <dbReference type="NCBI Taxonomy" id="1157962"/>
    <lineage>
        <taxon>Eukaryota</taxon>
        <taxon>Viridiplantae</taxon>
        <taxon>Chlorophyta</taxon>
        <taxon>core chlorophytes</taxon>
        <taxon>Chlorophyceae</taxon>
        <taxon>CS clade</taxon>
        <taxon>Chlamydomonadales</taxon>
        <taxon>Chlamydomonadaceae</taxon>
        <taxon>Chlamydomonas</taxon>
    </lineage>
</organism>
<dbReference type="STRING" id="1157962.A0A250XAB6"/>
<dbReference type="PANTHER" id="PTHR33987">
    <property type="entry name" value="CALCINEURIN-LIKE METALLO-PHOSPHOESTERASE SUPERFAMILY PROTEIN"/>
    <property type="match status" value="1"/>
</dbReference>
<name>A0A250XAB6_9CHLO</name>
<accession>A0A250XAB6</accession>
<dbReference type="OrthoDB" id="10266805at2759"/>